<evidence type="ECO:0000313" key="1">
    <source>
        <dbReference type="EMBL" id="OGE34023.1"/>
    </source>
</evidence>
<dbReference type="AlphaFoldDB" id="A0A1F5JZE1"/>
<comment type="caution">
    <text evidence="1">The sequence shown here is derived from an EMBL/GenBank/DDBJ whole genome shotgun (WGS) entry which is preliminary data.</text>
</comment>
<protein>
    <submittedName>
        <fullName evidence="1">Uncharacterized protein</fullName>
    </submittedName>
</protein>
<dbReference type="EMBL" id="MFCV01000001">
    <property type="protein sequence ID" value="OGE34023.1"/>
    <property type="molecule type" value="Genomic_DNA"/>
</dbReference>
<accession>A0A1F5JZE1</accession>
<gene>
    <name evidence="1" type="ORF">A3C59_00720</name>
</gene>
<name>A0A1F5JZE1_9BACT</name>
<reference evidence="1 2" key="1">
    <citation type="journal article" date="2016" name="Nat. Commun.">
        <title>Thousands of microbial genomes shed light on interconnected biogeochemical processes in an aquifer system.</title>
        <authorList>
            <person name="Anantharaman K."/>
            <person name="Brown C.T."/>
            <person name="Hug L.A."/>
            <person name="Sharon I."/>
            <person name="Castelle C.J."/>
            <person name="Probst A.J."/>
            <person name="Thomas B.C."/>
            <person name="Singh A."/>
            <person name="Wilkins M.J."/>
            <person name="Karaoz U."/>
            <person name="Brodie E.L."/>
            <person name="Williams K.H."/>
            <person name="Hubbard S.S."/>
            <person name="Banfield J.F."/>
        </authorList>
    </citation>
    <scope>NUCLEOTIDE SEQUENCE [LARGE SCALE GENOMIC DNA]</scope>
</reference>
<evidence type="ECO:0000313" key="2">
    <source>
        <dbReference type="Proteomes" id="UP000176902"/>
    </source>
</evidence>
<organism evidence="1 2">
    <name type="scientific">Candidatus Daviesbacteria bacterium RIFCSPHIGHO2_02_FULL_36_13</name>
    <dbReference type="NCBI Taxonomy" id="1797768"/>
    <lineage>
        <taxon>Bacteria</taxon>
        <taxon>Candidatus Daviesiibacteriota</taxon>
    </lineage>
</organism>
<sequence>MTEKTREISIDTKNLRKGNVIRGQIPNAVDPTKIEKRLLWIRGDNGASGIGDKVLELEDQLLRPEQAAVLDILSGKVGPYDVEGVYTPEQIGVTDPRKLLKDEIPEGLEPIDASKLGPNTVVRLSTPRTDIWPDIFHARLTGEKVIKGRRWFDMEDEFGNLYPGIPEKDVLRGRHDWMRFDGIVPPNDPPK</sequence>
<dbReference type="Proteomes" id="UP000176902">
    <property type="component" value="Unassembled WGS sequence"/>
</dbReference>
<proteinExistence type="predicted"/>